<dbReference type="GO" id="GO:0008171">
    <property type="term" value="F:O-methyltransferase activity"/>
    <property type="evidence" value="ECO:0007669"/>
    <property type="project" value="InterPro"/>
</dbReference>
<dbReference type="Pfam" id="PF01596">
    <property type="entry name" value="Methyltransf_3"/>
    <property type="match status" value="1"/>
</dbReference>
<keyword evidence="3" id="KW-0949">S-adenosyl-L-methionine</keyword>
<evidence type="ECO:0000256" key="3">
    <source>
        <dbReference type="ARBA" id="ARBA00022691"/>
    </source>
</evidence>
<keyword evidence="5" id="KW-1185">Reference proteome</keyword>
<keyword evidence="1" id="KW-0489">Methyltransferase</keyword>
<dbReference type="InterPro" id="IPR029063">
    <property type="entry name" value="SAM-dependent_MTases_sf"/>
</dbReference>
<sequence>MILKLLKPSGLLIADNVLWGGSVSDPSHQEPSTIGIRKFNELVYNDPLVDVSLVPIADGVSLVRKKFIKS</sequence>
<dbReference type="PANTHER" id="PTHR10509:SF14">
    <property type="entry name" value="CAFFEOYL-COA O-METHYLTRANSFERASE 3-RELATED"/>
    <property type="match status" value="1"/>
</dbReference>
<evidence type="ECO:0000256" key="1">
    <source>
        <dbReference type="ARBA" id="ARBA00022603"/>
    </source>
</evidence>
<dbReference type="Proteomes" id="UP000006339">
    <property type="component" value="Unassembled WGS sequence"/>
</dbReference>
<evidence type="ECO:0000313" key="4">
    <source>
        <dbReference type="EMBL" id="EKO52546.1"/>
    </source>
</evidence>
<evidence type="ECO:0000256" key="2">
    <source>
        <dbReference type="ARBA" id="ARBA00022679"/>
    </source>
</evidence>
<dbReference type="InterPro" id="IPR050362">
    <property type="entry name" value="Cation-dep_OMT"/>
</dbReference>
<dbReference type="PANTHER" id="PTHR10509">
    <property type="entry name" value="O-METHYLTRANSFERASE-RELATED"/>
    <property type="match status" value="1"/>
</dbReference>
<dbReference type="PROSITE" id="PS51682">
    <property type="entry name" value="SAM_OMT_I"/>
    <property type="match status" value="1"/>
</dbReference>
<proteinExistence type="predicted"/>
<reference evidence="4" key="1">
    <citation type="submission" date="2012-10" db="EMBL/GenBank/DDBJ databases">
        <authorList>
            <person name="Harkins D.M."/>
            <person name="Durkin A.S."/>
            <person name="Brinkac L.M."/>
            <person name="Selengut J.D."/>
            <person name="Sanka R."/>
            <person name="DePew J."/>
            <person name="Purushe J."/>
            <person name="Picardeau M."/>
            <person name="Werts C."/>
            <person name="Goarant C."/>
            <person name="Vinetz J.M."/>
            <person name="Sutton G.G."/>
            <person name="Nelson W.C."/>
            <person name="Fouts D.E."/>
        </authorList>
    </citation>
    <scope>NUCLEOTIDE SEQUENCE [LARGE SCALE GENOMIC DNA]</scope>
    <source>
        <strain evidence="4">200802841</strain>
    </source>
</reference>
<comment type="caution">
    <text evidence="4">The sequence shown here is derived from an EMBL/GenBank/DDBJ whole genome shotgun (WGS) entry which is preliminary data.</text>
</comment>
<evidence type="ECO:0000313" key="5">
    <source>
        <dbReference type="Proteomes" id="UP000006339"/>
    </source>
</evidence>
<name>A0A828Y9F6_9LEPT</name>
<protein>
    <submittedName>
        <fullName evidence="4">O-methyltransferase domain protein</fullName>
    </submittedName>
</protein>
<dbReference type="Gene3D" id="3.40.50.150">
    <property type="entry name" value="Vaccinia Virus protein VP39"/>
    <property type="match status" value="1"/>
</dbReference>
<gene>
    <name evidence="4" type="ORF">LEP1GSC131_4370</name>
</gene>
<dbReference type="InterPro" id="IPR002935">
    <property type="entry name" value="SAM_O-MeTrfase"/>
</dbReference>
<organism evidence="4 5">
    <name type="scientific">Leptospira kirschneri str. 200802841</name>
    <dbReference type="NCBI Taxonomy" id="1193047"/>
    <lineage>
        <taxon>Bacteria</taxon>
        <taxon>Pseudomonadati</taxon>
        <taxon>Spirochaetota</taxon>
        <taxon>Spirochaetia</taxon>
        <taxon>Leptospirales</taxon>
        <taxon>Leptospiraceae</taxon>
        <taxon>Leptospira</taxon>
    </lineage>
</organism>
<dbReference type="AlphaFoldDB" id="A0A828Y9F6"/>
<dbReference type="GO" id="GO:0032259">
    <property type="term" value="P:methylation"/>
    <property type="evidence" value="ECO:0007669"/>
    <property type="project" value="UniProtKB-KW"/>
</dbReference>
<dbReference type="SUPFAM" id="SSF53335">
    <property type="entry name" value="S-adenosyl-L-methionine-dependent methyltransferases"/>
    <property type="match status" value="1"/>
</dbReference>
<accession>A0A828Y9F6</accession>
<dbReference type="EMBL" id="AKWH02000021">
    <property type="protein sequence ID" value="EKO52546.1"/>
    <property type="molecule type" value="Genomic_DNA"/>
</dbReference>
<dbReference type="GO" id="GO:0008757">
    <property type="term" value="F:S-adenosylmethionine-dependent methyltransferase activity"/>
    <property type="evidence" value="ECO:0007669"/>
    <property type="project" value="TreeGrafter"/>
</dbReference>
<keyword evidence="2" id="KW-0808">Transferase</keyword>